<keyword evidence="1" id="KW-0472">Membrane</keyword>
<protein>
    <submittedName>
        <fullName evidence="4">Expressed conserved protein</fullName>
    </submittedName>
</protein>
<evidence type="ECO:0000313" key="3">
    <source>
        <dbReference type="Proteomes" id="UP000492820"/>
    </source>
</evidence>
<keyword evidence="1" id="KW-1133">Transmembrane helix</keyword>
<reference evidence="4" key="3">
    <citation type="submission" date="2020-10" db="UniProtKB">
        <authorList>
            <consortium name="WormBaseParasite"/>
        </authorList>
    </citation>
    <scope>IDENTIFICATION</scope>
</reference>
<dbReference type="WBParaSite" id="EgrG_000087000">
    <property type="protein sequence ID" value="EgrG_000087000"/>
    <property type="gene ID" value="EgrG_000087000"/>
</dbReference>
<dbReference type="EMBL" id="LK028781">
    <property type="protein sequence ID" value="CDS25188.1"/>
    <property type="molecule type" value="Genomic_DNA"/>
</dbReference>
<name>A0A068X2Z8_ECHGR</name>
<sequence length="260" mass="28953">MNLLYHSADTRAHPHARTHAGTHAHFRVTAFFATWSSLHMDPLPYTYPRRGSQVSDNVPSRAAQLLVYPSPLTYPPSTPVVTPQKRVNLSPRFKRLLAIATALPLLALILVICTTLSPHWERVHFLFHRLIQRACSQQEKTTWRLAHVELEGVGVGGVRLFDNQTRWEMCQRWKEAPPTIVGVCIYNGSEQNATVIEVLNVLGGAFQMCKGKLGECVCLLALSLPRGCAQQSSSLIIISVCINSVVTCEVSTSHVFYGLR</sequence>
<gene>
    <name evidence="2" type="ORF">EgrG_000087000</name>
</gene>
<evidence type="ECO:0000256" key="1">
    <source>
        <dbReference type="SAM" id="Phobius"/>
    </source>
</evidence>
<reference evidence="2" key="2">
    <citation type="submission" date="2014-06" db="EMBL/GenBank/DDBJ databases">
        <authorList>
            <person name="Aslett M."/>
        </authorList>
    </citation>
    <scope>NUCLEOTIDE SEQUENCE</scope>
</reference>
<evidence type="ECO:0000313" key="4">
    <source>
        <dbReference type="WBParaSite" id="EgrG_000087000"/>
    </source>
</evidence>
<dbReference type="AlphaFoldDB" id="A0A068X2Z8"/>
<reference evidence="2 3" key="1">
    <citation type="journal article" date="2013" name="Nature">
        <title>The genomes of four tapeworm species reveal adaptations to parasitism.</title>
        <authorList>
            <person name="Tsai I.J."/>
            <person name="Zarowiecki M."/>
            <person name="Holroyd N."/>
            <person name="Garciarrubio A."/>
            <person name="Sanchez-Flores A."/>
            <person name="Brooks K.L."/>
            <person name="Tracey A."/>
            <person name="Bobes R.J."/>
            <person name="Fragoso G."/>
            <person name="Sciutto E."/>
            <person name="Aslett M."/>
            <person name="Beasley H."/>
            <person name="Bennett H.M."/>
            <person name="Cai J."/>
            <person name="Camicia F."/>
            <person name="Clark R."/>
            <person name="Cucher M."/>
            <person name="De Silva N."/>
            <person name="Day T.A."/>
            <person name="Deplazes P."/>
            <person name="Estrada K."/>
            <person name="Fernandez C."/>
            <person name="Holland P.W."/>
            <person name="Hou J."/>
            <person name="Hu S."/>
            <person name="Huckvale T."/>
            <person name="Hung S.S."/>
            <person name="Kamenetzky L."/>
            <person name="Keane J.A."/>
            <person name="Kiss F."/>
            <person name="Koziol U."/>
            <person name="Lambert O."/>
            <person name="Liu K."/>
            <person name="Luo X."/>
            <person name="Luo Y."/>
            <person name="Macchiaroli N."/>
            <person name="Nichol S."/>
            <person name="Paps J."/>
            <person name="Parkinson J."/>
            <person name="Pouchkina-Stantcheva N."/>
            <person name="Riddiford N."/>
            <person name="Rosenzvit M."/>
            <person name="Salinas G."/>
            <person name="Wasmuth J.D."/>
            <person name="Zamanian M."/>
            <person name="Zheng Y."/>
            <person name="Cai X."/>
            <person name="Soberon X."/>
            <person name="Olson P.D."/>
            <person name="Laclette J.P."/>
            <person name="Brehm K."/>
            <person name="Berriman M."/>
            <person name="Garciarrubio A."/>
            <person name="Bobes R.J."/>
            <person name="Fragoso G."/>
            <person name="Sanchez-Flores A."/>
            <person name="Estrada K."/>
            <person name="Cevallos M.A."/>
            <person name="Morett E."/>
            <person name="Gonzalez V."/>
            <person name="Portillo T."/>
            <person name="Ochoa-Leyva A."/>
            <person name="Jose M.V."/>
            <person name="Sciutto E."/>
            <person name="Landa A."/>
            <person name="Jimenez L."/>
            <person name="Valdes V."/>
            <person name="Carrero J.C."/>
            <person name="Larralde C."/>
            <person name="Morales-Montor J."/>
            <person name="Limon-Lason J."/>
            <person name="Soberon X."/>
            <person name="Laclette J.P."/>
        </authorList>
    </citation>
    <scope>NUCLEOTIDE SEQUENCE [LARGE SCALE GENOMIC DNA]</scope>
</reference>
<organism evidence="2">
    <name type="scientific">Echinococcus granulosus</name>
    <name type="common">Hydatid tapeworm</name>
    <dbReference type="NCBI Taxonomy" id="6210"/>
    <lineage>
        <taxon>Eukaryota</taxon>
        <taxon>Metazoa</taxon>
        <taxon>Spiralia</taxon>
        <taxon>Lophotrochozoa</taxon>
        <taxon>Platyhelminthes</taxon>
        <taxon>Cestoda</taxon>
        <taxon>Eucestoda</taxon>
        <taxon>Cyclophyllidea</taxon>
        <taxon>Taeniidae</taxon>
        <taxon>Echinococcus</taxon>
        <taxon>Echinococcus granulosus group</taxon>
    </lineage>
</organism>
<feature type="transmembrane region" description="Helical" evidence="1">
    <location>
        <begin position="96"/>
        <end position="120"/>
    </location>
</feature>
<dbReference type="Proteomes" id="UP000492820">
    <property type="component" value="Unassembled WGS sequence"/>
</dbReference>
<keyword evidence="1" id="KW-0812">Transmembrane</keyword>
<accession>A0A068X2Z8</accession>
<evidence type="ECO:0000313" key="2">
    <source>
        <dbReference type="EMBL" id="CDS25188.1"/>
    </source>
</evidence>
<proteinExistence type="predicted"/>